<dbReference type="Proteomes" id="UP000612362">
    <property type="component" value="Unassembled WGS sequence"/>
</dbReference>
<accession>A0A8J3MZW9</accession>
<protein>
    <submittedName>
        <fullName evidence="1">Uncharacterized protein</fullName>
    </submittedName>
</protein>
<evidence type="ECO:0000313" key="1">
    <source>
        <dbReference type="EMBL" id="GHO51215.1"/>
    </source>
</evidence>
<comment type="caution">
    <text evidence="1">The sequence shown here is derived from an EMBL/GenBank/DDBJ whole genome shotgun (WGS) entry which is preliminary data.</text>
</comment>
<proteinExistence type="predicted"/>
<organism evidence="1 2">
    <name type="scientific">Ktedonospora formicarum</name>
    <dbReference type="NCBI Taxonomy" id="2778364"/>
    <lineage>
        <taxon>Bacteria</taxon>
        <taxon>Bacillati</taxon>
        <taxon>Chloroflexota</taxon>
        <taxon>Ktedonobacteria</taxon>
        <taxon>Ktedonobacterales</taxon>
        <taxon>Ktedonobacteraceae</taxon>
        <taxon>Ktedonospora</taxon>
    </lineage>
</organism>
<gene>
    <name evidence="1" type="ORF">KSX_93780</name>
</gene>
<name>A0A8J3MZW9_9CHLR</name>
<sequence>MLSKAAAASIGEEKTHLQHIATAVTLNIVRSLAWFEGLPRAQTRRSAFVRLYDVA</sequence>
<reference evidence="1" key="1">
    <citation type="submission" date="2020-10" db="EMBL/GenBank/DDBJ databases">
        <title>Taxonomic study of unclassified bacteria belonging to the class Ktedonobacteria.</title>
        <authorList>
            <person name="Yabe S."/>
            <person name="Wang C.M."/>
            <person name="Zheng Y."/>
            <person name="Sakai Y."/>
            <person name="Cavaletti L."/>
            <person name="Monciardini P."/>
            <person name="Donadio S."/>
        </authorList>
    </citation>
    <scope>NUCLEOTIDE SEQUENCE</scope>
    <source>
        <strain evidence="1">SOSP1-1</strain>
    </source>
</reference>
<keyword evidence="2" id="KW-1185">Reference proteome</keyword>
<evidence type="ECO:0000313" key="2">
    <source>
        <dbReference type="Proteomes" id="UP000612362"/>
    </source>
</evidence>
<dbReference type="AlphaFoldDB" id="A0A8J3MZW9"/>
<dbReference type="EMBL" id="BNJF01000011">
    <property type="protein sequence ID" value="GHO51215.1"/>
    <property type="molecule type" value="Genomic_DNA"/>
</dbReference>